<dbReference type="InterPro" id="IPR023387">
    <property type="entry name" value="DUF1653-like_dom"/>
</dbReference>
<feature type="domain" description="DUF1653" evidence="1">
    <location>
        <begin position="2"/>
        <end position="59"/>
    </location>
</feature>
<evidence type="ECO:0000313" key="3">
    <source>
        <dbReference type="Proteomes" id="UP000063429"/>
    </source>
</evidence>
<dbReference type="Pfam" id="PF07866">
    <property type="entry name" value="DUF1653"/>
    <property type="match status" value="1"/>
</dbReference>
<accession>A0ABM5V6J8</accession>
<dbReference type="Gene3D" id="2.30.30.320">
    <property type="entry name" value="DUF1653-like domain"/>
    <property type="match status" value="1"/>
</dbReference>
<keyword evidence="3" id="KW-1185">Reference proteome</keyword>
<organism evidence="2 3">
    <name type="scientific">Herbaspirillum hiltneri N3</name>
    <dbReference type="NCBI Taxonomy" id="1262470"/>
    <lineage>
        <taxon>Bacteria</taxon>
        <taxon>Pseudomonadati</taxon>
        <taxon>Pseudomonadota</taxon>
        <taxon>Betaproteobacteria</taxon>
        <taxon>Burkholderiales</taxon>
        <taxon>Oxalobacteraceae</taxon>
        <taxon>Herbaspirillum</taxon>
    </lineage>
</organism>
<proteinExistence type="predicted"/>
<evidence type="ECO:0000259" key="1">
    <source>
        <dbReference type="Pfam" id="PF07866"/>
    </source>
</evidence>
<dbReference type="RefSeq" id="WP_053201531.1">
    <property type="nucleotide sequence ID" value="NZ_CP011409.1"/>
</dbReference>
<dbReference type="EMBL" id="CP011409">
    <property type="protein sequence ID" value="AKZ65328.1"/>
    <property type="molecule type" value="Genomic_DNA"/>
</dbReference>
<dbReference type="InterPro" id="IPR037135">
    <property type="entry name" value="DUF1653-like_dom_sf"/>
</dbReference>
<dbReference type="Proteomes" id="UP000063429">
    <property type="component" value="Chromosome"/>
</dbReference>
<name>A0ABM5V6J8_9BURK</name>
<protein>
    <recommendedName>
        <fullName evidence="1">DUF1653 domain-containing protein</fullName>
    </recommendedName>
</protein>
<evidence type="ECO:0000313" key="2">
    <source>
        <dbReference type="EMBL" id="AKZ65328.1"/>
    </source>
</evidence>
<gene>
    <name evidence="2" type="ORF">F506_12100</name>
</gene>
<reference evidence="3" key="1">
    <citation type="journal article" date="2015" name="Genome Announc.">
        <title>Complete Genome Sequence of Herbaspirillum hiltneri N3 (DSM 17495), Isolated from Surface-Sterilized Wheat Roots.</title>
        <authorList>
            <person name="Guizelini D."/>
            <person name="Saizaki P.M."/>
            <person name="Coimbra N.A."/>
            <person name="Weiss V.A."/>
            <person name="Faoro H."/>
            <person name="Sfeir M.Z."/>
            <person name="Baura V.A."/>
            <person name="Monteiro R.A."/>
            <person name="Chubatsu L.S."/>
            <person name="Souza E.M."/>
            <person name="Cruz L.M."/>
            <person name="Pedrosa F.O."/>
            <person name="Raittz R.T."/>
            <person name="Marchaukoski J.N."/>
            <person name="Steffens M.B."/>
        </authorList>
    </citation>
    <scope>NUCLEOTIDE SEQUENCE [LARGE SCALE GENOMIC DNA]</scope>
    <source>
        <strain evidence="3">N3</strain>
    </source>
</reference>
<sequence length="65" mass="7569">MRYQHYKGGIYEFLYEATLESDLTPMVVYRAANGTVWIRPRDVFHEMVEVDGKRVPRFALMADAG</sequence>